<feature type="compositionally biased region" description="Basic and acidic residues" evidence="1">
    <location>
        <begin position="388"/>
        <end position="399"/>
    </location>
</feature>
<name>A0A0C9UB94_SPHS4</name>
<evidence type="ECO:0000313" key="2">
    <source>
        <dbReference type="EMBL" id="KIJ40408.1"/>
    </source>
</evidence>
<gene>
    <name evidence="2" type="ORF">M422DRAFT_49154</name>
</gene>
<dbReference type="HOGENOM" id="CLU_691115_0_0_1"/>
<dbReference type="Gene3D" id="2.60.120.620">
    <property type="entry name" value="q2cbj1_9rhob like domain"/>
    <property type="match status" value="1"/>
</dbReference>
<dbReference type="AlphaFoldDB" id="A0A0C9UB94"/>
<dbReference type="PANTHER" id="PTHR33099:SF7">
    <property type="entry name" value="MYND-TYPE DOMAIN-CONTAINING PROTEIN"/>
    <property type="match status" value="1"/>
</dbReference>
<evidence type="ECO:0000256" key="1">
    <source>
        <dbReference type="SAM" id="MobiDB-lite"/>
    </source>
</evidence>
<organism evidence="2 3">
    <name type="scientific">Sphaerobolus stellatus (strain SS14)</name>
    <dbReference type="NCBI Taxonomy" id="990650"/>
    <lineage>
        <taxon>Eukaryota</taxon>
        <taxon>Fungi</taxon>
        <taxon>Dikarya</taxon>
        <taxon>Basidiomycota</taxon>
        <taxon>Agaricomycotina</taxon>
        <taxon>Agaricomycetes</taxon>
        <taxon>Phallomycetidae</taxon>
        <taxon>Geastrales</taxon>
        <taxon>Sphaerobolaceae</taxon>
        <taxon>Sphaerobolus</taxon>
    </lineage>
</organism>
<evidence type="ECO:0008006" key="4">
    <source>
        <dbReference type="Google" id="ProtNLM"/>
    </source>
</evidence>
<feature type="compositionally biased region" description="Acidic residues" evidence="1">
    <location>
        <begin position="365"/>
        <end position="374"/>
    </location>
</feature>
<keyword evidence="3" id="KW-1185">Reference proteome</keyword>
<protein>
    <recommendedName>
        <fullName evidence="4">Fe2OG dioxygenase domain-containing protein</fullName>
    </recommendedName>
</protein>
<proteinExistence type="predicted"/>
<dbReference type="OrthoDB" id="27483at2759"/>
<feature type="region of interest" description="Disordered" evidence="1">
    <location>
        <begin position="362"/>
        <end position="399"/>
    </location>
</feature>
<evidence type="ECO:0000313" key="3">
    <source>
        <dbReference type="Proteomes" id="UP000054279"/>
    </source>
</evidence>
<dbReference type="Proteomes" id="UP000054279">
    <property type="component" value="Unassembled WGS sequence"/>
</dbReference>
<accession>A0A0C9UB94</accession>
<reference evidence="2 3" key="1">
    <citation type="submission" date="2014-06" db="EMBL/GenBank/DDBJ databases">
        <title>Evolutionary Origins and Diversification of the Mycorrhizal Mutualists.</title>
        <authorList>
            <consortium name="DOE Joint Genome Institute"/>
            <consortium name="Mycorrhizal Genomics Consortium"/>
            <person name="Kohler A."/>
            <person name="Kuo A."/>
            <person name="Nagy L.G."/>
            <person name="Floudas D."/>
            <person name="Copeland A."/>
            <person name="Barry K.W."/>
            <person name="Cichocki N."/>
            <person name="Veneault-Fourrey C."/>
            <person name="LaButti K."/>
            <person name="Lindquist E.A."/>
            <person name="Lipzen A."/>
            <person name="Lundell T."/>
            <person name="Morin E."/>
            <person name="Murat C."/>
            <person name="Riley R."/>
            <person name="Ohm R."/>
            <person name="Sun H."/>
            <person name="Tunlid A."/>
            <person name="Henrissat B."/>
            <person name="Grigoriev I.V."/>
            <person name="Hibbett D.S."/>
            <person name="Martin F."/>
        </authorList>
    </citation>
    <scope>NUCLEOTIDE SEQUENCE [LARGE SCALE GENOMIC DNA]</scope>
    <source>
        <strain evidence="2 3">SS14</strain>
    </source>
</reference>
<sequence length="399" mass="44881">MTKQKRMFLFLSSQPPYNNLVISRRLRTCPHGQDNKTVYDDSYRLAKEMPHKDYALSWDIGNQKDYFEAISAMTSNESDGVKAEPYKFNAYTQKSFFKAHRNTPNLKNHQQVGTVIICLPSVFTGGSLRISHKGCDQIIDWTEAASDFKEENIIHWAFLFSDVEHEVLPVTYVIFSVPSAQTSINVDAPQVPLYFDLKGKLEGNIAISLTHAYPMQTMSPYRFERSLKGEDALLHQIAEALGISSSLRRTYRAEVENREDVRDYAYEDEFSEVWTNSQWCSLHLILSIQTTTDNGTLSLAKALNSIGLTSAPISRKISSGFDGHVRKASVGAMLGMAMKLHLMHGGLVLILHVPSYGRGYRSTEELDSDSEMNPESESAKNGKPKAIVIDDEKFGSDED</sequence>
<dbReference type="EMBL" id="KN837144">
    <property type="protein sequence ID" value="KIJ40408.1"/>
    <property type="molecule type" value="Genomic_DNA"/>
</dbReference>
<dbReference type="PANTHER" id="PTHR33099">
    <property type="entry name" value="FE2OG DIOXYGENASE DOMAIN-CONTAINING PROTEIN"/>
    <property type="match status" value="1"/>
</dbReference>